<feature type="transmembrane region" description="Helical" evidence="1">
    <location>
        <begin position="410"/>
        <end position="430"/>
    </location>
</feature>
<evidence type="ECO:0000256" key="1">
    <source>
        <dbReference type="SAM" id="Phobius"/>
    </source>
</evidence>
<dbReference type="Pfam" id="PF09586">
    <property type="entry name" value="YfhO"/>
    <property type="match status" value="1"/>
</dbReference>
<keyword evidence="3" id="KW-1185">Reference proteome</keyword>
<keyword evidence="1" id="KW-1133">Transmembrane helix</keyword>
<dbReference type="PANTHER" id="PTHR38454:SF1">
    <property type="entry name" value="INTEGRAL MEMBRANE PROTEIN"/>
    <property type="match status" value="1"/>
</dbReference>
<gene>
    <name evidence="2" type="ORF">ACFPH8_06645</name>
</gene>
<feature type="transmembrane region" description="Helical" evidence="1">
    <location>
        <begin position="123"/>
        <end position="142"/>
    </location>
</feature>
<reference evidence="3" key="1">
    <citation type="journal article" date="2019" name="Int. J. Syst. Evol. Microbiol.">
        <title>The Global Catalogue of Microorganisms (GCM) 10K type strain sequencing project: providing services to taxonomists for standard genome sequencing and annotation.</title>
        <authorList>
            <consortium name="The Broad Institute Genomics Platform"/>
            <consortium name="The Broad Institute Genome Sequencing Center for Infectious Disease"/>
            <person name="Wu L."/>
            <person name="Ma J."/>
        </authorList>
    </citation>
    <scope>NUCLEOTIDE SEQUENCE [LARGE SCALE GENOMIC DNA]</scope>
    <source>
        <strain evidence="3">JCM 17978</strain>
    </source>
</reference>
<keyword evidence="1" id="KW-0812">Transmembrane</keyword>
<name>A0ABW0C6Z5_9FLAO</name>
<feature type="transmembrane region" description="Helical" evidence="1">
    <location>
        <begin position="12"/>
        <end position="30"/>
    </location>
</feature>
<dbReference type="PANTHER" id="PTHR38454">
    <property type="entry name" value="INTEGRAL MEMBRANE PROTEIN-RELATED"/>
    <property type="match status" value="1"/>
</dbReference>
<feature type="transmembrane region" description="Helical" evidence="1">
    <location>
        <begin position="524"/>
        <end position="541"/>
    </location>
</feature>
<feature type="transmembrane region" description="Helical" evidence="1">
    <location>
        <begin position="778"/>
        <end position="798"/>
    </location>
</feature>
<evidence type="ECO:0000313" key="3">
    <source>
        <dbReference type="Proteomes" id="UP001596162"/>
    </source>
</evidence>
<organism evidence="2 3">
    <name type="scientific">Bizionia hallyeonensis</name>
    <dbReference type="NCBI Taxonomy" id="1123757"/>
    <lineage>
        <taxon>Bacteria</taxon>
        <taxon>Pseudomonadati</taxon>
        <taxon>Bacteroidota</taxon>
        <taxon>Flavobacteriia</taxon>
        <taxon>Flavobacteriales</taxon>
        <taxon>Flavobacteriaceae</taxon>
        <taxon>Bizionia</taxon>
    </lineage>
</organism>
<feature type="transmembrane region" description="Helical" evidence="1">
    <location>
        <begin position="99"/>
        <end position="116"/>
    </location>
</feature>
<protein>
    <submittedName>
        <fullName evidence="2">YfhO family protein</fullName>
    </submittedName>
</protein>
<comment type="caution">
    <text evidence="2">The sequence shown here is derived from an EMBL/GenBank/DDBJ whole genome shotgun (WGS) entry which is preliminary data.</text>
</comment>
<accession>A0ABW0C6Z5</accession>
<evidence type="ECO:0000313" key="2">
    <source>
        <dbReference type="EMBL" id="MFC5195003.1"/>
    </source>
</evidence>
<dbReference type="RefSeq" id="WP_376859519.1">
    <property type="nucleotide sequence ID" value="NZ_JBHSLA010000002.1"/>
</dbReference>
<feature type="transmembrane region" description="Helical" evidence="1">
    <location>
        <begin position="192"/>
        <end position="211"/>
    </location>
</feature>
<proteinExistence type="predicted"/>
<sequence length="803" mass="90248">MQFSIKKCLPHILVLVGFICISLAYFSPVLKGKEIYQSDIKQYIGMSKQQKDFKADTGDETYWTNSAFGGMPTYQLGAKYPHNYIKQLDLTLRFLPRPADYLFLYFIGFYILLLTLKVDFKLAALGALAFGFSTYLIIILGVGHNSKAHAIAYMPLVLSGIILTFRKQYIAGFLLTAVAMALELVANHFQMTYYLMFLVLVIGIAYLVDAYKKKMLPHYFKSVGILVAAVILAIGLNATNILATQEYAAESTRSQSDLTINPDGSPKEVTTGLDKAYITEYSYGLLETFNLYIPRFLGGGSYEDVGKDSATYDFYLTLGATPLQAMQEVKQTPTYWGNQTIVEAPAYVGAVVIFLFVLALFLVKGRLKWWLVGGTVLSLLLSYGKNLGFLTDFFIDFVPMYNKFRAVSSIQVILELCIPILAIFGLVRLFNPLEKQEEKLNALKYTAMITAGLAVVFLLFKSSLFNFVGANDGLYRQNYGPQFIDAVIKDRKAFFTQDTLRTLILVLLSAGTIFMFIKEKLSEKIVIFIFAGLIVFDLVGVDRRYVNNDNFVSSVQVNKPYQANAADLAILKDPEHFRVLDLTSGGARASYFHNSISGYHAAKLKRFNELYDFHISQNNINVLNMLNAKYIIAQDDDDNIFPYTNTDANGNAWFIRSLEQVNDPNIEILKLDSLNTKQIAITSMKGLESKTFPIDSSAKIQVEIYKPNYIKYQSESAVDGFAVFSEIYYNHGWNAYIDGELMPYTRVNYVLRAMNIPAGKHTIEFKFEPEVIQTGSTIALASSVVFALLCLGGLFYGFKRKTD</sequence>
<feature type="transmembrane region" description="Helical" evidence="1">
    <location>
        <begin position="442"/>
        <end position="460"/>
    </location>
</feature>
<feature type="transmembrane region" description="Helical" evidence="1">
    <location>
        <begin position="344"/>
        <end position="363"/>
    </location>
</feature>
<feature type="transmembrane region" description="Helical" evidence="1">
    <location>
        <begin position="223"/>
        <end position="243"/>
    </location>
</feature>
<feature type="transmembrane region" description="Helical" evidence="1">
    <location>
        <begin position="499"/>
        <end position="517"/>
    </location>
</feature>
<dbReference type="Proteomes" id="UP001596162">
    <property type="component" value="Unassembled WGS sequence"/>
</dbReference>
<feature type="transmembrane region" description="Helical" evidence="1">
    <location>
        <begin position="370"/>
        <end position="390"/>
    </location>
</feature>
<dbReference type="EMBL" id="JBHSLA010000002">
    <property type="protein sequence ID" value="MFC5195003.1"/>
    <property type="molecule type" value="Genomic_DNA"/>
</dbReference>
<keyword evidence="1" id="KW-0472">Membrane</keyword>
<dbReference type="InterPro" id="IPR018580">
    <property type="entry name" value="Uncharacterised_YfhO"/>
</dbReference>